<feature type="transmembrane region" description="Helical" evidence="7">
    <location>
        <begin position="140"/>
        <end position="162"/>
    </location>
</feature>
<evidence type="ECO:0000256" key="6">
    <source>
        <dbReference type="SAM" id="MobiDB-lite"/>
    </source>
</evidence>
<comment type="similarity">
    <text evidence="5">Belongs to the SAT4 family.</text>
</comment>
<keyword evidence="10" id="KW-1185">Reference proteome</keyword>
<dbReference type="EMBL" id="ML736346">
    <property type="protein sequence ID" value="KAE8372685.1"/>
    <property type="molecule type" value="Genomic_DNA"/>
</dbReference>
<evidence type="ECO:0000256" key="1">
    <source>
        <dbReference type="ARBA" id="ARBA00004141"/>
    </source>
</evidence>
<dbReference type="Proteomes" id="UP000326198">
    <property type="component" value="Unassembled WGS sequence"/>
</dbReference>
<feature type="domain" description="Rhodopsin" evidence="8">
    <location>
        <begin position="43"/>
        <end position="278"/>
    </location>
</feature>
<organism evidence="9 10">
    <name type="scientific">Aspergillus bertholletiae</name>
    <dbReference type="NCBI Taxonomy" id="1226010"/>
    <lineage>
        <taxon>Eukaryota</taxon>
        <taxon>Fungi</taxon>
        <taxon>Dikarya</taxon>
        <taxon>Ascomycota</taxon>
        <taxon>Pezizomycotina</taxon>
        <taxon>Eurotiomycetes</taxon>
        <taxon>Eurotiomycetidae</taxon>
        <taxon>Eurotiales</taxon>
        <taxon>Aspergillaceae</taxon>
        <taxon>Aspergillus</taxon>
        <taxon>Aspergillus subgen. Circumdati</taxon>
    </lineage>
</organism>
<dbReference type="PANTHER" id="PTHR33048:SF168">
    <property type="match status" value="1"/>
</dbReference>
<dbReference type="AlphaFoldDB" id="A0A5N7AS52"/>
<evidence type="ECO:0000313" key="10">
    <source>
        <dbReference type="Proteomes" id="UP000326198"/>
    </source>
</evidence>
<dbReference type="InterPro" id="IPR052337">
    <property type="entry name" value="SAT4-like"/>
</dbReference>
<feature type="transmembrane region" description="Helical" evidence="7">
    <location>
        <begin position="26"/>
        <end position="47"/>
    </location>
</feature>
<feature type="transmembrane region" description="Helical" evidence="7">
    <location>
        <begin position="254"/>
        <end position="274"/>
    </location>
</feature>
<keyword evidence="3 7" id="KW-1133">Transmembrane helix</keyword>
<feature type="compositionally biased region" description="Polar residues" evidence="6">
    <location>
        <begin position="303"/>
        <end position="319"/>
    </location>
</feature>
<feature type="region of interest" description="Disordered" evidence="6">
    <location>
        <begin position="294"/>
        <end position="319"/>
    </location>
</feature>
<feature type="transmembrane region" description="Helical" evidence="7">
    <location>
        <begin position="182"/>
        <end position="206"/>
    </location>
</feature>
<feature type="transmembrane region" description="Helical" evidence="7">
    <location>
        <begin position="107"/>
        <end position="128"/>
    </location>
</feature>
<dbReference type="Pfam" id="PF20684">
    <property type="entry name" value="Fung_rhodopsin"/>
    <property type="match status" value="1"/>
</dbReference>
<evidence type="ECO:0000256" key="4">
    <source>
        <dbReference type="ARBA" id="ARBA00023136"/>
    </source>
</evidence>
<feature type="transmembrane region" description="Helical" evidence="7">
    <location>
        <begin position="218"/>
        <end position="242"/>
    </location>
</feature>
<dbReference type="PANTHER" id="PTHR33048">
    <property type="entry name" value="PTH11-LIKE INTEGRAL MEMBRANE PROTEIN (AFU_ORTHOLOGUE AFUA_5G11245)"/>
    <property type="match status" value="1"/>
</dbReference>
<evidence type="ECO:0000256" key="2">
    <source>
        <dbReference type="ARBA" id="ARBA00022692"/>
    </source>
</evidence>
<evidence type="ECO:0000256" key="7">
    <source>
        <dbReference type="SAM" id="Phobius"/>
    </source>
</evidence>
<dbReference type="InterPro" id="IPR049326">
    <property type="entry name" value="Rhodopsin_dom_fungi"/>
</dbReference>
<keyword evidence="2 7" id="KW-0812">Transmembrane</keyword>
<proteinExistence type="inferred from homology"/>
<protein>
    <recommendedName>
        <fullName evidence="8">Rhodopsin domain-containing protein</fullName>
    </recommendedName>
</protein>
<evidence type="ECO:0000256" key="3">
    <source>
        <dbReference type="ARBA" id="ARBA00022989"/>
    </source>
</evidence>
<gene>
    <name evidence="9" type="ORF">BDV26DRAFT_88768</name>
</gene>
<feature type="transmembrane region" description="Helical" evidence="7">
    <location>
        <begin position="59"/>
        <end position="81"/>
    </location>
</feature>
<evidence type="ECO:0000313" key="9">
    <source>
        <dbReference type="EMBL" id="KAE8372685.1"/>
    </source>
</evidence>
<name>A0A5N7AS52_9EURO</name>
<dbReference type="GO" id="GO:0016020">
    <property type="term" value="C:membrane"/>
    <property type="evidence" value="ECO:0007669"/>
    <property type="project" value="UniProtKB-SubCell"/>
</dbReference>
<comment type="subcellular location">
    <subcellularLocation>
        <location evidence="1">Membrane</location>
        <topology evidence="1">Multi-pass membrane protein</topology>
    </subcellularLocation>
</comment>
<dbReference type="OrthoDB" id="10017208at2759"/>
<sequence>MADVAVAAVAVPQAYKLGLDQVGYSTLVACIFFIVLSIAAVGLRIGTRRMLRNHLGLDDWLIIASVFVFLGFCGDVLVGVYTCGSGQVYLNKLEAQEKLIQYMKSEYAIPALYAIDVTLVKISILCFYHRLFSVASFRRINYSVGIFCLAWFVASFIGDMLYCRPIRQFWDPTAGGSCFNFAVYFLAMELIDLLLDVTIIALPLKTISGLHLSLRKKLALLGIFLLGGFVIVTGAIRIAYVYKPGDQLLSLAQASLWSVINLGVAILCACLPIYRPWLPKFGQLSSIWRSHSGKTSHSDSSHAPTANTGNSTTKSQKSQPPYYYYEANDSHGDVVPLTRIVASDHRGPGISFQGIRVQQDVEIV</sequence>
<evidence type="ECO:0000259" key="8">
    <source>
        <dbReference type="Pfam" id="PF20684"/>
    </source>
</evidence>
<reference evidence="9 10" key="1">
    <citation type="submission" date="2019-04" db="EMBL/GenBank/DDBJ databases">
        <title>Friends and foes A comparative genomics studyof 23 Aspergillus species from section Flavi.</title>
        <authorList>
            <consortium name="DOE Joint Genome Institute"/>
            <person name="Kjaerbolling I."/>
            <person name="Vesth T."/>
            <person name="Frisvad J.C."/>
            <person name="Nybo J.L."/>
            <person name="Theobald S."/>
            <person name="Kildgaard S."/>
            <person name="Isbrandt T."/>
            <person name="Kuo A."/>
            <person name="Sato A."/>
            <person name="Lyhne E.K."/>
            <person name="Kogle M.E."/>
            <person name="Wiebenga A."/>
            <person name="Kun R.S."/>
            <person name="Lubbers R.J."/>
            <person name="Makela M.R."/>
            <person name="Barry K."/>
            <person name="Chovatia M."/>
            <person name="Clum A."/>
            <person name="Daum C."/>
            <person name="Haridas S."/>
            <person name="He G."/>
            <person name="LaButti K."/>
            <person name="Lipzen A."/>
            <person name="Mondo S."/>
            <person name="Riley R."/>
            <person name="Salamov A."/>
            <person name="Simmons B.A."/>
            <person name="Magnuson J.K."/>
            <person name="Henrissat B."/>
            <person name="Mortensen U.H."/>
            <person name="Larsen T.O."/>
            <person name="Devries R.P."/>
            <person name="Grigoriev I.V."/>
            <person name="Machida M."/>
            <person name="Baker S.E."/>
            <person name="Andersen M.R."/>
        </authorList>
    </citation>
    <scope>NUCLEOTIDE SEQUENCE [LARGE SCALE GENOMIC DNA]</scope>
    <source>
        <strain evidence="9 10">IBT 29228</strain>
    </source>
</reference>
<keyword evidence="4 7" id="KW-0472">Membrane</keyword>
<accession>A0A5N7AS52</accession>
<evidence type="ECO:0000256" key="5">
    <source>
        <dbReference type="ARBA" id="ARBA00038359"/>
    </source>
</evidence>